<reference evidence="1" key="1">
    <citation type="submission" date="2014-09" db="EMBL/GenBank/DDBJ databases">
        <authorList>
            <person name="Magalhaes I.L.F."/>
            <person name="Oliveira U."/>
            <person name="Santos F.R."/>
            <person name="Vidigal T.H.D.A."/>
            <person name="Brescovit A.D."/>
            <person name="Santos A.J."/>
        </authorList>
    </citation>
    <scope>NUCLEOTIDE SEQUENCE</scope>
    <source>
        <tissue evidence="1">Shoot tissue taken approximately 20 cm above the soil surface</tissue>
    </source>
</reference>
<reference evidence="1" key="2">
    <citation type="journal article" date="2015" name="Data Brief">
        <title>Shoot transcriptome of the giant reed, Arundo donax.</title>
        <authorList>
            <person name="Barrero R.A."/>
            <person name="Guerrero F.D."/>
            <person name="Moolhuijzen P."/>
            <person name="Goolsby J.A."/>
            <person name="Tidwell J."/>
            <person name="Bellgard S.E."/>
            <person name="Bellgard M.I."/>
        </authorList>
    </citation>
    <scope>NUCLEOTIDE SEQUENCE</scope>
    <source>
        <tissue evidence="1">Shoot tissue taken approximately 20 cm above the soil surface</tissue>
    </source>
</reference>
<accession>A0A0A9B939</accession>
<sequence length="18" mass="2259">MTTKIVLTRSWLKYLIEY</sequence>
<evidence type="ECO:0000313" key="1">
    <source>
        <dbReference type="EMBL" id="JAD55817.1"/>
    </source>
</evidence>
<name>A0A0A9B939_ARUDO</name>
<dbReference type="EMBL" id="GBRH01242078">
    <property type="protein sequence ID" value="JAD55817.1"/>
    <property type="molecule type" value="Transcribed_RNA"/>
</dbReference>
<dbReference type="AlphaFoldDB" id="A0A0A9B939"/>
<proteinExistence type="predicted"/>
<organism evidence="1">
    <name type="scientific">Arundo donax</name>
    <name type="common">Giant reed</name>
    <name type="synonym">Donax arundinaceus</name>
    <dbReference type="NCBI Taxonomy" id="35708"/>
    <lineage>
        <taxon>Eukaryota</taxon>
        <taxon>Viridiplantae</taxon>
        <taxon>Streptophyta</taxon>
        <taxon>Embryophyta</taxon>
        <taxon>Tracheophyta</taxon>
        <taxon>Spermatophyta</taxon>
        <taxon>Magnoliopsida</taxon>
        <taxon>Liliopsida</taxon>
        <taxon>Poales</taxon>
        <taxon>Poaceae</taxon>
        <taxon>PACMAD clade</taxon>
        <taxon>Arundinoideae</taxon>
        <taxon>Arundineae</taxon>
        <taxon>Arundo</taxon>
    </lineage>
</organism>
<protein>
    <submittedName>
        <fullName evidence="1">Uncharacterized protein</fullName>
    </submittedName>
</protein>